<sequence length="79" mass="8771">MRAQKIARPNTASEDLRIFANNIGSNFILKDKQLTWEMKKPFASLRAGAGARAMYPDESENSLSVTPAGIEPAIFRMKT</sequence>
<protein>
    <submittedName>
        <fullName evidence="1">Uncharacterized protein</fullName>
    </submittedName>
</protein>
<organism evidence="1 2">
    <name type="scientific">Candidatus Collierbacteria bacterium GW2011_GWC2_43_12</name>
    <dbReference type="NCBI Taxonomy" id="1618390"/>
    <lineage>
        <taxon>Bacteria</taxon>
        <taxon>Candidatus Collieribacteriota</taxon>
    </lineage>
</organism>
<proteinExistence type="predicted"/>
<accession>A0A0G1DB76</accession>
<name>A0A0G1DB76_9BACT</name>
<evidence type="ECO:0000313" key="2">
    <source>
        <dbReference type="Proteomes" id="UP000033980"/>
    </source>
</evidence>
<comment type="caution">
    <text evidence="1">The sequence shown here is derived from an EMBL/GenBank/DDBJ whole genome shotgun (WGS) entry which is preliminary data.</text>
</comment>
<evidence type="ECO:0000313" key="1">
    <source>
        <dbReference type="EMBL" id="KKS94929.1"/>
    </source>
</evidence>
<dbReference type="AlphaFoldDB" id="A0A0G1DB76"/>
<gene>
    <name evidence="1" type="ORF">UV68_C0001G0070</name>
</gene>
<dbReference type="EMBL" id="LCFK01000001">
    <property type="protein sequence ID" value="KKS94929.1"/>
    <property type="molecule type" value="Genomic_DNA"/>
</dbReference>
<reference evidence="1 2" key="1">
    <citation type="journal article" date="2015" name="Nature">
        <title>rRNA introns, odd ribosomes, and small enigmatic genomes across a large radiation of phyla.</title>
        <authorList>
            <person name="Brown C.T."/>
            <person name="Hug L.A."/>
            <person name="Thomas B.C."/>
            <person name="Sharon I."/>
            <person name="Castelle C.J."/>
            <person name="Singh A."/>
            <person name="Wilkins M.J."/>
            <person name="Williams K.H."/>
            <person name="Banfield J.F."/>
        </authorList>
    </citation>
    <scope>NUCLEOTIDE SEQUENCE [LARGE SCALE GENOMIC DNA]</scope>
</reference>
<dbReference type="Proteomes" id="UP000033980">
    <property type="component" value="Unassembled WGS sequence"/>
</dbReference>